<evidence type="ECO:0000256" key="9">
    <source>
        <dbReference type="ARBA" id="ARBA00023211"/>
    </source>
</evidence>
<feature type="domain" description="Protein kinase" evidence="14">
    <location>
        <begin position="24"/>
        <end position="280"/>
    </location>
</feature>
<feature type="binding site" evidence="12">
    <location>
        <position position="53"/>
    </location>
    <ligand>
        <name>ATP</name>
        <dbReference type="ChEBI" id="CHEBI:30616"/>
    </ligand>
</feature>
<dbReference type="InterPro" id="IPR000719">
    <property type="entry name" value="Prot_kinase_dom"/>
</dbReference>
<dbReference type="InterPro" id="IPR004041">
    <property type="entry name" value="NAF_dom"/>
</dbReference>
<evidence type="ECO:0000256" key="12">
    <source>
        <dbReference type="PROSITE-ProRule" id="PRU10141"/>
    </source>
</evidence>
<dbReference type="SUPFAM" id="SSF56112">
    <property type="entry name" value="Protein kinase-like (PK-like)"/>
    <property type="match status" value="1"/>
</dbReference>
<reference evidence="16" key="1">
    <citation type="journal article" date="2008" name="BMC Plant Biol.">
        <title>Large-scale collection and annotation of full-length enriched cDNAs from a model halophyte, Thellungiella halophila.</title>
        <authorList>
            <person name="Taji T."/>
            <person name="Sakurai T."/>
            <person name="Mochida K."/>
            <person name="Ishiwata A."/>
            <person name="Kurotani A."/>
            <person name="Totoki Y."/>
            <person name="Toyoda A."/>
            <person name="Sakaki Y."/>
            <person name="Seki M."/>
            <person name="Ono H."/>
            <person name="Sakata Y."/>
            <person name="Tanaka S."/>
            <person name="Shinozaki K."/>
        </authorList>
    </citation>
    <scope>NUCLEOTIDE SEQUENCE</scope>
</reference>
<dbReference type="InterPro" id="IPR008271">
    <property type="entry name" value="Ser/Thr_kinase_AS"/>
</dbReference>
<dbReference type="PROSITE" id="PS00107">
    <property type="entry name" value="PROTEIN_KINASE_ATP"/>
    <property type="match status" value="1"/>
</dbReference>
<comment type="similarity">
    <text evidence="2">Belongs to the protein kinase superfamily. CAMK Ser/Thr protein kinase family. SNF1 subfamily.</text>
</comment>
<keyword evidence="7" id="KW-0418">Kinase</keyword>
<evidence type="ECO:0000313" key="16">
    <source>
        <dbReference type="EMBL" id="BAJ34556.1"/>
    </source>
</evidence>
<comment type="cofactor">
    <cofactor evidence="1">
        <name>Mn(2+)</name>
        <dbReference type="ChEBI" id="CHEBI:29035"/>
    </cofactor>
</comment>
<sequence>MPEIEIVADAGDNNNTENALFGKYELGKLLGCGAFAKVFHARDRRSGQSVAVKIINKKKLLANPALANNIKREISIMRRLAHPNIVRLHEVMATKGKIFFAMEFVKGGELFVKISKHGRLSEDLSRRYFQQLISAVGYCHAHGVYHRDLKPENLLIDENGNLKVSDFGLSALTDQIRPDGLLHTLCGTPAYVAPEILSKKGYEGAKVDVWSCGIILFVLTAGYLPFNDPNLMNMYRKIYKGEYRCPRWMSPDLKRLVSRLLDINPETRITIDEILKDPWFVKGGVKQIKFHDEIDLAKGDDINSDKREGGESSEAVKSLNAFDLISFSSGLDLAGLFASNSVGESERFLSEKSPETLWEEVERFAKAEKLSAKKKKKEEYGFEIEGQNGKFVIGVYLSRLNDMLVVVEARRRGGDADCYKEMWNNKLRLILTRVCDQTPVAAI</sequence>
<evidence type="ECO:0000256" key="5">
    <source>
        <dbReference type="ARBA" id="ARBA00022679"/>
    </source>
</evidence>
<dbReference type="Pfam" id="PF00069">
    <property type="entry name" value="Pkinase"/>
    <property type="match status" value="1"/>
</dbReference>
<dbReference type="PROSITE" id="PS00108">
    <property type="entry name" value="PROTEIN_KINASE_ST"/>
    <property type="match status" value="1"/>
</dbReference>
<evidence type="ECO:0000256" key="8">
    <source>
        <dbReference type="ARBA" id="ARBA00022840"/>
    </source>
</evidence>
<keyword evidence="8 12" id="KW-0067">ATP-binding</keyword>
<dbReference type="PANTHER" id="PTHR43895:SF108">
    <property type="entry name" value="PROTEIN KINASE DOMAIN-CONTAINING PROTEIN"/>
    <property type="match status" value="1"/>
</dbReference>
<dbReference type="EMBL" id="AK353470">
    <property type="protein sequence ID" value="BAJ34556.1"/>
    <property type="molecule type" value="mRNA"/>
</dbReference>
<dbReference type="PROSITE" id="PS50011">
    <property type="entry name" value="PROTEIN_KINASE_DOM"/>
    <property type="match status" value="1"/>
</dbReference>
<dbReference type="FunFam" id="3.30.200.20:FF:000042">
    <property type="entry name" value="Aurora kinase A"/>
    <property type="match status" value="1"/>
</dbReference>
<dbReference type="FunFam" id="1.10.510.10:FF:000653">
    <property type="entry name" value="Non-specific serine/threonine protein kinase"/>
    <property type="match status" value="1"/>
</dbReference>
<reference evidence="16" key="2">
    <citation type="journal article" date="2010" name="BMC Plant Biol.">
        <title>Comparative genomic analysis of 1047 completely sequenced cDNAs from an Arabidopsis-related model halophyte, Thellungiella halophila.</title>
        <authorList>
            <person name="Taji T."/>
            <person name="Komatsu K."/>
            <person name="Katori T."/>
            <person name="Kawasaki Y."/>
            <person name="Sakata Y."/>
            <person name="Tanaka S."/>
            <person name="Kobayashi M."/>
            <person name="Toyoda A."/>
            <person name="Seki M."/>
            <person name="Shinozaki K."/>
        </authorList>
    </citation>
    <scope>NUCLEOTIDE SEQUENCE</scope>
</reference>
<evidence type="ECO:0000256" key="2">
    <source>
        <dbReference type="ARBA" id="ARBA00006234"/>
    </source>
</evidence>
<dbReference type="GO" id="GO:0004674">
    <property type="term" value="F:protein serine/threonine kinase activity"/>
    <property type="evidence" value="ECO:0007669"/>
    <property type="project" value="UniProtKB-KW"/>
</dbReference>
<protein>
    <recommendedName>
        <fullName evidence="3">non-specific serine/threonine protein kinase</fullName>
        <ecNumber evidence="3">2.7.11.1</ecNumber>
    </recommendedName>
</protein>
<keyword evidence="6 12" id="KW-0547">Nucleotide-binding</keyword>
<evidence type="ECO:0000256" key="11">
    <source>
        <dbReference type="ARBA" id="ARBA00048679"/>
    </source>
</evidence>
<accession>E4MY73</accession>
<dbReference type="InterPro" id="IPR018451">
    <property type="entry name" value="NAF/FISL_domain"/>
</dbReference>
<evidence type="ECO:0000256" key="13">
    <source>
        <dbReference type="RuleBase" id="RU000304"/>
    </source>
</evidence>
<evidence type="ECO:0000256" key="7">
    <source>
        <dbReference type="ARBA" id="ARBA00022777"/>
    </source>
</evidence>
<dbReference type="EC" id="2.7.11.1" evidence="3"/>
<dbReference type="GO" id="GO:0005524">
    <property type="term" value="F:ATP binding"/>
    <property type="evidence" value="ECO:0007669"/>
    <property type="project" value="UniProtKB-UniRule"/>
</dbReference>
<feature type="domain" description="NAF" evidence="15">
    <location>
        <begin position="314"/>
        <end position="338"/>
    </location>
</feature>
<dbReference type="AlphaFoldDB" id="E4MY73"/>
<dbReference type="InterPro" id="IPR017441">
    <property type="entry name" value="Protein_kinase_ATP_BS"/>
</dbReference>
<dbReference type="Pfam" id="PF03822">
    <property type="entry name" value="NAF"/>
    <property type="match status" value="1"/>
</dbReference>
<comment type="catalytic activity">
    <reaction evidence="10">
        <text>L-threonyl-[protein] + ATP = O-phospho-L-threonyl-[protein] + ADP + H(+)</text>
        <dbReference type="Rhea" id="RHEA:46608"/>
        <dbReference type="Rhea" id="RHEA-COMP:11060"/>
        <dbReference type="Rhea" id="RHEA-COMP:11605"/>
        <dbReference type="ChEBI" id="CHEBI:15378"/>
        <dbReference type="ChEBI" id="CHEBI:30013"/>
        <dbReference type="ChEBI" id="CHEBI:30616"/>
        <dbReference type="ChEBI" id="CHEBI:61977"/>
        <dbReference type="ChEBI" id="CHEBI:456216"/>
        <dbReference type="EC" id="2.7.11.1"/>
    </reaction>
</comment>
<keyword evidence="4 13" id="KW-0723">Serine/threonine-protein kinase</keyword>
<proteinExistence type="evidence at transcript level"/>
<dbReference type="Gene3D" id="3.30.200.20">
    <property type="entry name" value="Phosphorylase Kinase, domain 1"/>
    <property type="match status" value="1"/>
</dbReference>
<evidence type="ECO:0000259" key="15">
    <source>
        <dbReference type="PROSITE" id="PS50816"/>
    </source>
</evidence>
<evidence type="ECO:0000259" key="14">
    <source>
        <dbReference type="PROSITE" id="PS50011"/>
    </source>
</evidence>
<dbReference type="PANTHER" id="PTHR43895">
    <property type="entry name" value="CALCIUM/CALMODULIN-DEPENDENT PROTEIN KINASE KINASE-RELATED"/>
    <property type="match status" value="1"/>
</dbReference>
<keyword evidence="5" id="KW-0808">Transferase</keyword>
<evidence type="ECO:0000256" key="6">
    <source>
        <dbReference type="ARBA" id="ARBA00022741"/>
    </source>
</evidence>
<dbReference type="Gene3D" id="3.30.310.80">
    <property type="entry name" value="Kinase associated domain 1, KA1"/>
    <property type="match status" value="1"/>
</dbReference>
<organism evidence="16">
    <name type="scientific">Eutrema halophilum</name>
    <name type="common">Salt cress</name>
    <name type="synonym">Sisymbrium halophilum</name>
    <dbReference type="NCBI Taxonomy" id="98038"/>
    <lineage>
        <taxon>Eukaryota</taxon>
        <taxon>Viridiplantae</taxon>
        <taxon>Streptophyta</taxon>
        <taxon>Embryophyta</taxon>
        <taxon>Tracheophyta</taxon>
        <taxon>Spermatophyta</taxon>
        <taxon>Magnoliopsida</taxon>
        <taxon>eudicotyledons</taxon>
        <taxon>Gunneridae</taxon>
        <taxon>Pentapetalae</taxon>
        <taxon>rosids</taxon>
        <taxon>malvids</taxon>
        <taxon>Brassicales</taxon>
        <taxon>Brassicaceae</taxon>
        <taxon>Eutremeae</taxon>
        <taxon>Eutrema</taxon>
    </lineage>
</organism>
<name>E4MY73_EUTHA</name>
<evidence type="ECO:0000256" key="3">
    <source>
        <dbReference type="ARBA" id="ARBA00012513"/>
    </source>
</evidence>
<evidence type="ECO:0000256" key="1">
    <source>
        <dbReference type="ARBA" id="ARBA00001936"/>
    </source>
</evidence>
<dbReference type="CDD" id="cd12195">
    <property type="entry name" value="CIPK_C"/>
    <property type="match status" value="1"/>
</dbReference>
<dbReference type="GO" id="GO:0106310">
    <property type="term" value="F:protein serine kinase activity"/>
    <property type="evidence" value="ECO:0007669"/>
    <property type="project" value="RHEA"/>
</dbReference>
<evidence type="ECO:0000256" key="10">
    <source>
        <dbReference type="ARBA" id="ARBA00047899"/>
    </source>
</evidence>
<comment type="catalytic activity">
    <reaction evidence="11">
        <text>L-seryl-[protein] + ATP = O-phospho-L-seryl-[protein] + ADP + H(+)</text>
        <dbReference type="Rhea" id="RHEA:17989"/>
        <dbReference type="Rhea" id="RHEA-COMP:9863"/>
        <dbReference type="Rhea" id="RHEA-COMP:11604"/>
        <dbReference type="ChEBI" id="CHEBI:15378"/>
        <dbReference type="ChEBI" id="CHEBI:29999"/>
        <dbReference type="ChEBI" id="CHEBI:30616"/>
        <dbReference type="ChEBI" id="CHEBI:83421"/>
        <dbReference type="ChEBI" id="CHEBI:456216"/>
        <dbReference type="EC" id="2.7.11.1"/>
    </reaction>
</comment>
<keyword evidence="9" id="KW-0464">Manganese</keyword>
<dbReference type="Gene3D" id="1.10.510.10">
    <property type="entry name" value="Transferase(Phosphotransferase) domain 1"/>
    <property type="match status" value="1"/>
</dbReference>
<dbReference type="InterPro" id="IPR011009">
    <property type="entry name" value="Kinase-like_dom_sf"/>
</dbReference>
<dbReference type="GO" id="GO:0007165">
    <property type="term" value="P:signal transduction"/>
    <property type="evidence" value="ECO:0007669"/>
    <property type="project" value="InterPro"/>
</dbReference>
<evidence type="ECO:0000256" key="4">
    <source>
        <dbReference type="ARBA" id="ARBA00022527"/>
    </source>
</evidence>
<dbReference type="PROSITE" id="PS50816">
    <property type="entry name" value="NAF"/>
    <property type="match status" value="1"/>
</dbReference>
<dbReference type="SMART" id="SM00220">
    <property type="entry name" value="S_TKc"/>
    <property type="match status" value="1"/>
</dbReference>